<evidence type="ECO:0000256" key="2">
    <source>
        <dbReference type="PROSITE-ProRule" id="PRU00278"/>
    </source>
</evidence>
<feature type="domain" description="PpiC" evidence="5">
    <location>
        <begin position="136"/>
        <end position="252"/>
    </location>
</feature>
<protein>
    <submittedName>
        <fullName evidence="6">Parvulin-like peptidyl-prolyl isomerase</fullName>
    </submittedName>
</protein>
<comment type="similarity">
    <text evidence="1">Belongs to the PpiC/parvulin rotamase family.</text>
</comment>
<dbReference type="InterPro" id="IPR000297">
    <property type="entry name" value="PPIase_PpiC"/>
</dbReference>
<dbReference type="PANTHER" id="PTHR47245:SF3">
    <property type="entry name" value="PEPTIDYL-PROLYL CIS-TRANS ISOMERASE, PPIC-TYPE-RELATED"/>
    <property type="match status" value="1"/>
</dbReference>
<dbReference type="InterPro" id="IPR050245">
    <property type="entry name" value="PrsA_foldase"/>
</dbReference>
<dbReference type="GO" id="GO:0003755">
    <property type="term" value="F:peptidyl-prolyl cis-trans isomerase activity"/>
    <property type="evidence" value="ECO:0007669"/>
    <property type="project" value="UniProtKB-KW"/>
</dbReference>
<evidence type="ECO:0000259" key="5">
    <source>
        <dbReference type="PROSITE" id="PS50198"/>
    </source>
</evidence>
<evidence type="ECO:0000313" key="7">
    <source>
        <dbReference type="Proteomes" id="UP001229486"/>
    </source>
</evidence>
<gene>
    <name evidence="6" type="ORF">J2793_007047</name>
</gene>
<reference evidence="6" key="1">
    <citation type="submission" date="2023-07" db="EMBL/GenBank/DDBJ databases">
        <title>Sorghum-associated microbial communities from plants grown in Nebraska, USA.</title>
        <authorList>
            <person name="Schachtman D."/>
        </authorList>
    </citation>
    <scope>NUCLEOTIDE SEQUENCE</scope>
    <source>
        <strain evidence="6">DS1061</strain>
    </source>
</reference>
<comment type="caution">
    <text evidence="6">The sequence shown here is derived from an EMBL/GenBank/DDBJ whole genome shotgun (WGS) entry which is preliminary data.</text>
</comment>
<dbReference type="RefSeq" id="WP_392396150.1">
    <property type="nucleotide sequence ID" value="NZ_JAURTK010000023.1"/>
</dbReference>
<accession>A0AB73IU72</accession>
<evidence type="ECO:0000256" key="1">
    <source>
        <dbReference type="ARBA" id="ARBA00007656"/>
    </source>
</evidence>
<dbReference type="PANTHER" id="PTHR47245">
    <property type="entry name" value="PEPTIDYLPROLYL ISOMERASE"/>
    <property type="match status" value="1"/>
</dbReference>
<feature type="chain" id="PRO_5044503238" evidence="4">
    <location>
        <begin position="22"/>
        <end position="295"/>
    </location>
</feature>
<organism evidence="6 7">
    <name type="scientific">Paraburkholderia caledonica</name>
    <dbReference type="NCBI Taxonomy" id="134536"/>
    <lineage>
        <taxon>Bacteria</taxon>
        <taxon>Pseudomonadati</taxon>
        <taxon>Pseudomonadota</taxon>
        <taxon>Betaproteobacteria</taxon>
        <taxon>Burkholderiales</taxon>
        <taxon>Burkholderiaceae</taxon>
        <taxon>Paraburkholderia</taxon>
    </lineage>
</organism>
<dbReference type="InterPro" id="IPR046357">
    <property type="entry name" value="PPIase_dom_sf"/>
</dbReference>
<keyword evidence="4" id="KW-0732">Signal</keyword>
<evidence type="ECO:0000256" key="3">
    <source>
        <dbReference type="SAM" id="MobiDB-lite"/>
    </source>
</evidence>
<dbReference type="Proteomes" id="UP001229486">
    <property type="component" value="Unassembled WGS sequence"/>
</dbReference>
<keyword evidence="2" id="KW-0697">Rotamase</keyword>
<feature type="signal peptide" evidence="4">
    <location>
        <begin position="1"/>
        <end position="21"/>
    </location>
</feature>
<name>A0AB73IU72_9BURK</name>
<sequence>MPFIRRFLRLMTLVAASAAVAAPPSNSPPAAEVALRVGDRALSARQYKELATALTESTNSRSFATDESLLKSYAETALLADSARRHDVDQDGVVAARIRVAVDAVLAQAERDRLYRAAAVTDDDVRERLKARPGEFDEYELSHIFVACTDQSTTSGNQSQRTLSQSQRRSQNAALARTQQIRAKLDAGADFDTLARKYSEDKSSSEEGGHLPGSLGMFLAPEFISAIGLLRVGEVSQPIRSSEGYHLIRVDAHIVATFTNRRKMIDAVLRDEAVASSVAAITRSATVQFNEEALK</sequence>
<dbReference type="AlphaFoldDB" id="A0AB73IU72"/>
<dbReference type="Gene3D" id="3.10.50.40">
    <property type="match status" value="1"/>
</dbReference>
<evidence type="ECO:0000313" key="6">
    <source>
        <dbReference type="EMBL" id="MDP9651572.1"/>
    </source>
</evidence>
<dbReference type="PROSITE" id="PS50198">
    <property type="entry name" value="PPIC_PPIASE_2"/>
    <property type="match status" value="1"/>
</dbReference>
<dbReference type="SUPFAM" id="SSF54534">
    <property type="entry name" value="FKBP-like"/>
    <property type="match status" value="1"/>
</dbReference>
<evidence type="ECO:0000256" key="4">
    <source>
        <dbReference type="SAM" id="SignalP"/>
    </source>
</evidence>
<proteinExistence type="inferred from homology"/>
<feature type="compositionally biased region" description="Low complexity" evidence="3">
    <location>
        <begin position="158"/>
        <end position="171"/>
    </location>
</feature>
<dbReference type="EMBL" id="JAURTK010000023">
    <property type="protein sequence ID" value="MDP9651572.1"/>
    <property type="molecule type" value="Genomic_DNA"/>
</dbReference>
<dbReference type="Pfam" id="PF00639">
    <property type="entry name" value="Rotamase"/>
    <property type="match status" value="1"/>
</dbReference>
<keyword evidence="2" id="KW-0413">Isomerase</keyword>
<feature type="region of interest" description="Disordered" evidence="3">
    <location>
        <begin position="152"/>
        <end position="175"/>
    </location>
</feature>